<reference evidence="1 2" key="1">
    <citation type="submission" date="2013-11" db="EMBL/GenBank/DDBJ databases">
        <title>Draft genome of the bovine lungworm Dictyocaulus viviparus.</title>
        <authorList>
            <person name="Mitreva M."/>
        </authorList>
    </citation>
    <scope>NUCLEOTIDE SEQUENCE [LARGE SCALE GENOMIC DNA]</scope>
    <source>
        <strain evidence="1 2">HannoverDv2000</strain>
    </source>
</reference>
<protein>
    <submittedName>
        <fullName evidence="1">Uncharacterized protein</fullName>
    </submittedName>
</protein>
<name>A0A0D8Y1V6_DICVI</name>
<evidence type="ECO:0000313" key="2">
    <source>
        <dbReference type="Proteomes" id="UP000053766"/>
    </source>
</evidence>
<accession>A0A0D8Y1V6</accession>
<sequence length="75" mass="8734">MKINVFEALMISSIAKHVAIKTKTLLSLTQLVKQLCVLLPPIFLYRPDTTNQPSFSEYLQDADKPRTFWFFSFDH</sequence>
<evidence type="ECO:0000313" key="1">
    <source>
        <dbReference type="EMBL" id="KJH50823.1"/>
    </source>
</evidence>
<organism evidence="1 2">
    <name type="scientific">Dictyocaulus viviparus</name>
    <name type="common">Bovine lungworm</name>
    <dbReference type="NCBI Taxonomy" id="29172"/>
    <lineage>
        <taxon>Eukaryota</taxon>
        <taxon>Metazoa</taxon>
        <taxon>Ecdysozoa</taxon>
        <taxon>Nematoda</taxon>
        <taxon>Chromadorea</taxon>
        <taxon>Rhabditida</taxon>
        <taxon>Rhabditina</taxon>
        <taxon>Rhabditomorpha</taxon>
        <taxon>Strongyloidea</taxon>
        <taxon>Metastrongylidae</taxon>
        <taxon>Dictyocaulus</taxon>
    </lineage>
</organism>
<dbReference type="Proteomes" id="UP000053766">
    <property type="component" value="Unassembled WGS sequence"/>
</dbReference>
<keyword evidence="2" id="KW-1185">Reference proteome</keyword>
<proteinExistence type="predicted"/>
<gene>
    <name evidence="1" type="ORF">DICVIV_02973</name>
</gene>
<reference evidence="2" key="2">
    <citation type="journal article" date="2016" name="Sci. Rep.">
        <title>Dictyocaulus viviparus genome, variome and transcriptome elucidate lungworm biology and support future intervention.</title>
        <authorList>
            <person name="McNulty S.N."/>
            <person name="Strube C."/>
            <person name="Rosa B.A."/>
            <person name="Martin J.C."/>
            <person name="Tyagi R."/>
            <person name="Choi Y.J."/>
            <person name="Wang Q."/>
            <person name="Hallsworth Pepin K."/>
            <person name="Zhang X."/>
            <person name="Ozersky P."/>
            <person name="Wilson R.K."/>
            <person name="Sternberg P.W."/>
            <person name="Gasser R.B."/>
            <person name="Mitreva M."/>
        </authorList>
    </citation>
    <scope>NUCLEOTIDE SEQUENCE [LARGE SCALE GENOMIC DNA]</scope>
    <source>
        <strain evidence="2">HannoverDv2000</strain>
    </source>
</reference>
<dbReference type="EMBL" id="KN716196">
    <property type="protein sequence ID" value="KJH50823.1"/>
    <property type="molecule type" value="Genomic_DNA"/>
</dbReference>
<dbReference type="AlphaFoldDB" id="A0A0D8Y1V6"/>